<name>A0A917SGT9_9ACTN</name>
<dbReference type="Proteomes" id="UP000613840">
    <property type="component" value="Unassembled WGS sequence"/>
</dbReference>
<dbReference type="InterPro" id="IPR003439">
    <property type="entry name" value="ABC_transporter-like_ATP-bd"/>
</dbReference>
<dbReference type="GO" id="GO:0016887">
    <property type="term" value="F:ATP hydrolysis activity"/>
    <property type="evidence" value="ECO:0007669"/>
    <property type="project" value="InterPro"/>
</dbReference>
<dbReference type="PANTHER" id="PTHR43067:SF3">
    <property type="entry name" value="MALTOSE ABC TRANSPORTER, ATP-BINDING PROTEIN"/>
    <property type="match status" value="1"/>
</dbReference>
<evidence type="ECO:0000259" key="4">
    <source>
        <dbReference type="PROSITE" id="PS50893"/>
    </source>
</evidence>
<dbReference type="InterPro" id="IPR003593">
    <property type="entry name" value="AAA+_ATPase"/>
</dbReference>
<evidence type="ECO:0000313" key="5">
    <source>
        <dbReference type="EMBL" id="GGL77803.1"/>
    </source>
</evidence>
<dbReference type="CDD" id="cd03257">
    <property type="entry name" value="ABC_NikE_OppD_transporters"/>
    <property type="match status" value="1"/>
</dbReference>
<dbReference type="InterPro" id="IPR027417">
    <property type="entry name" value="P-loop_NTPase"/>
</dbReference>
<evidence type="ECO:0000256" key="2">
    <source>
        <dbReference type="ARBA" id="ARBA00022741"/>
    </source>
</evidence>
<evidence type="ECO:0000313" key="6">
    <source>
        <dbReference type="Proteomes" id="UP000613840"/>
    </source>
</evidence>
<dbReference type="SMART" id="SM00382">
    <property type="entry name" value="AAA"/>
    <property type="match status" value="1"/>
</dbReference>
<dbReference type="NCBIfam" id="TIGR01727">
    <property type="entry name" value="oligo_HPY"/>
    <property type="match status" value="1"/>
</dbReference>
<evidence type="ECO:0000256" key="3">
    <source>
        <dbReference type="ARBA" id="ARBA00022840"/>
    </source>
</evidence>
<keyword evidence="1" id="KW-0813">Transport</keyword>
<sequence>MTDSPSRAANARTRATGLRLLDAHNLTAAYYTPEGNRVVAVDDVSISINEGEVLGIAGESGCGKSTLGAILSLTAREPLVVEGGTLEVDGKQQRLGPRAKVQRTWRGSVVSLLPQGAMNSISPTMRVRDLVFDVMRAHDRGVKRSEALDRARDRFEELGLPARALDAYPHQLSGGMKQRVVTVISTLLNPRLLIADEPTSALDVSSQKALIDMLLQMLDNKIMSGVVFITHDLPVLRTVSNRIAVMYAGKIAEIGDAEQIASEPRHPYSAALLGSVLVPEPGFRNKRVKGIPGSPPNLLNPPSGCRFHPRCGLAMDVCTKEEPPEVGDVLRFSSCFWTQQNPGTPVPLDRVIPSEEATMVETDRELADQLAGAEEGAR</sequence>
<dbReference type="InterPro" id="IPR013563">
    <property type="entry name" value="Oligopep_ABC_C"/>
</dbReference>
<organism evidence="5 6">
    <name type="scientific">Microlunatus endophyticus</name>
    <dbReference type="NCBI Taxonomy" id="1716077"/>
    <lineage>
        <taxon>Bacteria</taxon>
        <taxon>Bacillati</taxon>
        <taxon>Actinomycetota</taxon>
        <taxon>Actinomycetes</taxon>
        <taxon>Propionibacteriales</taxon>
        <taxon>Propionibacteriaceae</taxon>
        <taxon>Microlunatus</taxon>
    </lineage>
</organism>
<dbReference type="GO" id="GO:0005524">
    <property type="term" value="F:ATP binding"/>
    <property type="evidence" value="ECO:0007669"/>
    <property type="project" value="UniProtKB-KW"/>
</dbReference>
<dbReference type="SUPFAM" id="SSF52540">
    <property type="entry name" value="P-loop containing nucleoside triphosphate hydrolases"/>
    <property type="match status" value="1"/>
</dbReference>
<comment type="caution">
    <text evidence="5">The sequence shown here is derived from an EMBL/GenBank/DDBJ whole genome shotgun (WGS) entry which is preliminary data.</text>
</comment>
<dbReference type="RefSeq" id="WP_188897155.1">
    <property type="nucleotide sequence ID" value="NZ_BMMZ01000012.1"/>
</dbReference>
<dbReference type="Pfam" id="PF08352">
    <property type="entry name" value="oligo_HPY"/>
    <property type="match status" value="1"/>
</dbReference>
<dbReference type="Pfam" id="PF00005">
    <property type="entry name" value="ABC_tran"/>
    <property type="match status" value="1"/>
</dbReference>
<evidence type="ECO:0000256" key="1">
    <source>
        <dbReference type="ARBA" id="ARBA00022448"/>
    </source>
</evidence>
<reference evidence="5" key="2">
    <citation type="submission" date="2020-09" db="EMBL/GenBank/DDBJ databases">
        <authorList>
            <person name="Sun Q."/>
            <person name="Zhou Y."/>
        </authorList>
    </citation>
    <scope>NUCLEOTIDE SEQUENCE</scope>
    <source>
        <strain evidence="5">CGMCC 4.7306</strain>
    </source>
</reference>
<dbReference type="AlphaFoldDB" id="A0A917SGT9"/>
<gene>
    <name evidence="5" type="ORF">GCM10011575_40120</name>
</gene>
<accession>A0A917SGT9</accession>
<keyword evidence="6" id="KW-1185">Reference proteome</keyword>
<feature type="domain" description="ABC transporter" evidence="4">
    <location>
        <begin position="18"/>
        <end position="273"/>
    </location>
</feature>
<keyword evidence="3" id="KW-0067">ATP-binding</keyword>
<dbReference type="Gene3D" id="3.40.50.300">
    <property type="entry name" value="P-loop containing nucleotide triphosphate hydrolases"/>
    <property type="match status" value="1"/>
</dbReference>
<reference evidence="5" key="1">
    <citation type="journal article" date="2014" name="Int. J. Syst. Evol. Microbiol.">
        <title>Complete genome sequence of Corynebacterium casei LMG S-19264T (=DSM 44701T), isolated from a smear-ripened cheese.</title>
        <authorList>
            <consortium name="US DOE Joint Genome Institute (JGI-PGF)"/>
            <person name="Walter F."/>
            <person name="Albersmeier A."/>
            <person name="Kalinowski J."/>
            <person name="Ruckert C."/>
        </authorList>
    </citation>
    <scope>NUCLEOTIDE SEQUENCE</scope>
    <source>
        <strain evidence="5">CGMCC 4.7306</strain>
    </source>
</reference>
<dbReference type="EMBL" id="BMMZ01000012">
    <property type="protein sequence ID" value="GGL77803.1"/>
    <property type="molecule type" value="Genomic_DNA"/>
</dbReference>
<protein>
    <recommendedName>
        <fullName evidence="4">ABC transporter domain-containing protein</fullName>
    </recommendedName>
</protein>
<proteinExistence type="predicted"/>
<dbReference type="PANTHER" id="PTHR43067">
    <property type="entry name" value="OLIGOPEPTIDE/DIPEPTIDE ABC TRANSPORTER, ATPASE SUBUNIT"/>
    <property type="match status" value="1"/>
</dbReference>
<keyword evidence="2" id="KW-0547">Nucleotide-binding</keyword>
<dbReference type="GO" id="GO:0015833">
    <property type="term" value="P:peptide transport"/>
    <property type="evidence" value="ECO:0007669"/>
    <property type="project" value="InterPro"/>
</dbReference>
<dbReference type="PROSITE" id="PS50893">
    <property type="entry name" value="ABC_TRANSPORTER_2"/>
    <property type="match status" value="1"/>
</dbReference>